<accession>A0A0A9BJK5</accession>
<sequence length="30" mass="3610">MYIFSTVYILCLEHGFLFQGVYWITSHNQV</sequence>
<reference evidence="1" key="1">
    <citation type="submission" date="2014-09" db="EMBL/GenBank/DDBJ databases">
        <authorList>
            <person name="Magalhaes I.L.F."/>
            <person name="Oliveira U."/>
            <person name="Santos F.R."/>
            <person name="Vidigal T.H.D.A."/>
            <person name="Brescovit A.D."/>
            <person name="Santos A.J."/>
        </authorList>
    </citation>
    <scope>NUCLEOTIDE SEQUENCE</scope>
    <source>
        <tissue evidence="1">Shoot tissue taken approximately 20 cm above the soil surface</tissue>
    </source>
</reference>
<protein>
    <submittedName>
        <fullName evidence="1">Uncharacterized protein</fullName>
    </submittedName>
</protein>
<dbReference type="EMBL" id="GBRH01233791">
    <property type="protein sequence ID" value="JAD64104.1"/>
    <property type="molecule type" value="Transcribed_RNA"/>
</dbReference>
<name>A0A0A9BJK5_ARUDO</name>
<reference evidence="1" key="2">
    <citation type="journal article" date="2015" name="Data Brief">
        <title>Shoot transcriptome of the giant reed, Arundo donax.</title>
        <authorList>
            <person name="Barrero R.A."/>
            <person name="Guerrero F.D."/>
            <person name="Moolhuijzen P."/>
            <person name="Goolsby J.A."/>
            <person name="Tidwell J."/>
            <person name="Bellgard S.E."/>
            <person name="Bellgard M.I."/>
        </authorList>
    </citation>
    <scope>NUCLEOTIDE SEQUENCE</scope>
    <source>
        <tissue evidence="1">Shoot tissue taken approximately 20 cm above the soil surface</tissue>
    </source>
</reference>
<dbReference type="AlphaFoldDB" id="A0A0A9BJK5"/>
<evidence type="ECO:0000313" key="1">
    <source>
        <dbReference type="EMBL" id="JAD64104.1"/>
    </source>
</evidence>
<organism evidence="1">
    <name type="scientific">Arundo donax</name>
    <name type="common">Giant reed</name>
    <name type="synonym">Donax arundinaceus</name>
    <dbReference type="NCBI Taxonomy" id="35708"/>
    <lineage>
        <taxon>Eukaryota</taxon>
        <taxon>Viridiplantae</taxon>
        <taxon>Streptophyta</taxon>
        <taxon>Embryophyta</taxon>
        <taxon>Tracheophyta</taxon>
        <taxon>Spermatophyta</taxon>
        <taxon>Magnoliopsida</taxon>
        <taxon>Liliopsida</taxon>
        <taxon>Poales</taxon>
        <taxon>Poaceae</taxon>
        <taxon>PACMAD clade</taxon>
        <taxon>Arundinoideae</taxon>
        <taxon>Arundineae</taxon>
        <taxon>Arundo</taxon>
    </lineage>
</organism>
<proteinExistence type="predicted"/>